<reference evidence="1 2" key="1">
    <citation type="submission" date="2020-02" db="EMBL/GenBank/DDBJ databases">
        <title>Draft genome sequence of Haematococcus lacustris strain NIES-144.</title>
        <authorList>
            <person name="Morimoto D."/>
            <person name="Nakagawa S."/>
            <person name="Yoshida T."/>
            <person name="Sawayama S."/>
        </authorList>
    </citation>
    <scope>NUCLEOTIDE SEQUENCE [LARGE SCALE GENOMIC DNA]</scope>
    <source>
        <strain evidence="1 2">NIES-144</strain>
    </source>
</reference>
<gene>
    <name evidence="1" type="ORF">HaLaN_18563</name>
</gene>
<feature type="non-terminal residue" evidence="1">
    <location>
        <position position="417"/>
    </location>
</feature>
<dbReference type="SUPFAM" id="SSF48371">
    <property type="entry name" value="ARM repeat"/>
    <property type="match status" value="1"/>
</dbReference>
<comment type="caution">
    <text evidence="1">The sequence shown here is derived from an EMBL/GenBank/DDBJ whole genome shotgun (WGS) entry which is preliminary data.</text>
</comment>
<dbReference type="EMBL" id="BLLF01001799">
    <property type="protein sequence ID" value="GFH21290.1"/>
    <property type="molecule type" value="Genomic_DNA"/>
</dbReference>
<evidence type="ECO:0000313" key="2">
    <source>
        <dbReference type="Proteomes" id="UP000485058"/>
    </source>
</evidence>
<dbReference type="Proteomes" id="UP000485058">
    <property type="component" value="Unassembled WGS sequence"/>
</dbReference>
<protein>
    <submittedName>
        <fullName evidence="1">Uncharacterized protein</fullName>
    </submittedName>
</protein>
<dbReference type="InterPro" id="IPR016024">
    <property type="entry name" value="ARM-type_fold"/>
</dbReference>
<organism evidence="1 2">
    <name type="scientific">Haematococcus lacustris</name>
    <name type="common">Green alga</name>
    <name type="synonym">Haematococcus pluvialis</name>
    <dbReference type="NCBI Taxonomy" id="44745"/>
    <lineage>
        <taxon>Eukaryota</taxon>
        <taxon>Viridiplantae</taxon>
        <taxon>Chlorophyta</taxon>
        <taxon>core chlorophytes</taxon>
        <taxon>Chlorophyceae</taxon>
        <taxon>CS clade</taxon>
        <taxon>Chlamydomonadales</taxon>
        <taxon>Haematococcaceae</taxon>
        <taxon>Haematococcus</taxon>
    </lineage>
</organism>
<evidence type="ECO:0000313" key="1">
    <source>
        <dbReference type="EMBL" id="GFH21290.1"/>
    </source>
</evidence>
<keyword evidence="2" id="KW-1185">Reference proteome</keyword>
<accession>A0A699ZJP7</accession>
<sequence>MEHAQRVLNASLSLDERLAALQQFKDASSQVDLGQAANQAAWVQTYVQPCLQVLSTVPPSFAEGPAHKLRATALEILSRTPTTEPAKAVAPELVNTCLNVVRQDNQENGVPGIKISFEVMKAMKGQLEAQAKQFVDLILSMFQELPATIRLHLEEPSPGAASTATPWAVAATKSLRVLMECPLSVIYVFQLYPDLSSQHLDVVLSVLMNVASSSQPPPAASLHPSRLPALTEVKMLQIKCLQVLGHILRQKPTLVKVHMQAMGNALVDLLRSCPSSLAPRKELLLLMRQLTGISGSSMATMPAAPLMRETVRVRLEELLDDAALLGAGAAANRGSGLAEALRPQAYLTLTPSQFSCCAHFVLVIFTAPGSSTALQVMCGKVLVGLAEASLAAAKSSSVEVAVKVRHRALITCILGCF</sequence>
<feature type="non-terminal residue" evidence="1">
    <location>
        <position position="1"/>
    </location>
</feature>
<dbReference type="Pfam" id="PF20175">
    <property type="entry name" value="Tra1_central"/>
    <property type="match status" value="1"/>
</dbReference>
<dbReference type="InterPro" id="IPR046807">
    <property type="entry name" value="Tra1_central"/>
</dbReference>
<name>A0A699ZJP7_HAELA</name>
<dbReference type="AlphaFoldDB" id="A0A699ZJP7"/>
<proteinExistence type="predicted"/>